<dbReference type="Gene3D" id="1.10.3720.10">
    <property type="entry name" value="MetI-like"/>
    <property type="match status" value="1"/>
</dbReference>
<keyword evidence="10" id="KW-1185">Reference proteome</keyword>
<feature type="transmembrane region" description="Helical" evidence="7">
    <location>
        <begin position="194"/>
        <end position="214"/>
    </location>
</feature>
<dbReference type="InterPro" id="IPR000515">
    <property type="entry name" value="MetI-like"/>
</dbReference>
<evidence type="ECO:0000256" key="7">
    <source>
        <dbReference type="RuleBase" id="RU363032"/>
    </source>
</evidence>
<feature type="transmembrane region" description="Helical" evidence="7">
    <location>
        <begin position="59"/>
        <end position="82"/>
    </location>
</feature>
<accession>A0A5R8QB89</accession>
<dbReference type="EMBL" id="VBWP01000005">
    <property type="protein sequence ID" value="TLG73795.1"/>
    <property type="molecule type" value="Genomic_DNA"/>
</dbReference>
<keyword evidence="3" id="KW-1003">Cell membrane</keyword>
<proteinExistence type="inferred from homology"/>
<keyword evidence="4 7" id="KW-0812">Transmembrane</keyword>
<comment type="subcellular location">
    <subcellularLocation>
        <location evidence="1 7">Cell membrane</location>
        <topology evidence="1 7">Multi-pass membrane protein</topology>
    </subcellularLocation>
</comment>
<dbReference type="Pfam" id="PF00528">
    <property type="entry name" value="BPD_transp_1"/>
    <property type="match status" value="1"/>
</dbReference>
<dbReference type="InterPro" id="IPR035906">
    <property type="entry name" value="MetI-like_sf"/>
</dbReference>
<dbReference type="Proteomes" id="UP000306912">
    <property type="component" value="Unassembled WGS sequence"/>
</dbReference>
<feature type="transmembrane region" description="Helical" evidence="7">
    <location>
        <begin position="88"/>
        <end position="112"/>
    </location>
</feature>
<evidence type="ECO:0000313" key="10">
    <source>
        <dbReference type="Proteomes" id="UP000306912"/>
    </source>
</evidence>
<name>A0A5R8QB89_9FIRM</name>
<evidence type="ECO:0000256" key="1">
    <source>
        <dbReference type="ARBA" id="ARBA00004651"/>
    </source>
</evidence>
<evidence type="ECO:0000313" key="9">
    <source>
        <dbReference type="EMBL" id="TLG73795.1"/>
    </source>
</evidence>
<evidence type="ECO:0000256" key="5">
    <source>
        <dbReference type="ARBA" id="ARBA00022989"/>
    </source>
</evidence>
<gene>
    <name evidence="9" type="ORF">FEZ08_06585</name>
</gene>
<evidence type="ECO:0000256" key="3">
    <source>
        <dbReference type="ARBA" id="ARBA00022475"/>
    </source>
</evidence>
<dbReference type="GO" id="GO:0048473">
    <property type="term" value="P:D-methionine transmembrane transport"/>
    <property type="evidence" value="ECO:0007669"/>
    <property type="project" value="TreeGrafter"/>
</dbReference>
<comment type="caution">
    <text evidence="9">The sequence shown here is derived from an EMBL/GenBank/DDBJ whole genome shotgun (WGS) entry which is preliminary data.</text>
</comment>
<evidence type="ECO:0000256" key="4">
    <source>
        <dbReference type="ARBA" id="ARBA00022692"/>
    </source>
</evidence>
<keyword evidence="2 7" id="KW-0813">Transport</keyword>
<dbReference type="GO" id="GO:0005886">
    <property type="term" value="C:plasma membrane"/>
    <property type="evidence" value="ECO:0007669"/>
    <property type="project" value="UniProtKB-SubCell"/>
</dbReference>
<feature type="transmembrane region" description="Helical" evidence="7">
    <location>
        <begin position="20"/>
        <end position="47"/>
    </location>
</feature>
<dbReference type="OrthoDB" id="9793490at2"/>
<dbReference type="CDD" id="cd06261">
    <property type="entry name" value="TM_PBP2"/>
    <property type="match status" value="1"/>
</dbReference>
<organism evidence="9 10">
    <name type="scientific">Culicoidibacter larvae</name>
    <dbReference type="NCBI Taxonomy" id="2579976"/>
    <lineage>
        <taxon>Bacteria</taxon>
        <taxon>Bacillati</taxon>
        <taxon>Bacillota</taxon>
        <taxon>Culicoidibacteria</taxon>
        <taxon>Culicoidibacterales</taxon>
        <taxon>Culicoidibacteraceae</taxon>
        <taxon>Culicoidibacter</taxon>
    </lineage>
</organism>
<feature type="transmembrane region" description="Helical" evidence="7">
    <location>
        <begin position="152"/>
        <end position="174"/>
    </location>
</feature>
<evidence type="ECO:0000256" key="6">
    <source>
        <dbReference type="ARBA" id="ARBA00023136"/>
    </source>
</evidence>
<comment type="similarity">
    <text evidence="7">Belongs to the binding-protein-dependent transport system permease family.</text>
</comment>
<dbReference type="SUPFAM" id="SSF161098">
    <property type="entry name" value="MetI-like"/>
    <property type="match status" value="1"/>
</dbReference>
<protein>
    <submittedName>
        <fullName evidence="9">ABC transporter permease</fullName>
    </submittedName>
</protein>
<evidence type="ECO:0000256" key="2">
    <source>
        <dbReference type="ARBA" id="ARBA00022448"/>
    </source>
</evidence>
<dbReference type="FunCoup" id="A0A5R8QB89">
    <property type="interactions" value="68"/>
</dbReference>
<sequence length="224" mass="23719">MQGIIEFLDKVNWPQMTEAFLTTLIISLIVTFAALIIGLILGITMHITGKDGLFPNRPLYLIQSVIVNILRAVPFMILIIVLLPFTKIITGTIVGPVAALPALIISATPFYARMVLMALQEVDGGVVEAAQAMGAKPRQIIFKVLIPESLPALLSGITITAISIVGLSTVAGAIGAGGLGNIAYIAGFQTNNNAITVVATILSLVIVFAFQFIGEHISKAVDKR</sequence>
<dbReference type="PANTHER" id="PTHR30450:SF1">
    <property type="entry name" value="D-METHIONINE TRANSPORT SYSTEM PERMEASE PROTEIN METI-RELATED"/>
    <property type="match status" value="1"/>
</dbReference>
<dbReference type="PROSITE" id="PS50928">
    <property type="entry name" value="ABC_TM1"/>
    <property type="match status" value="1"/>
</dbReference>
<feature type="domain" description="ABC transmembrane type-1" evidence="8">
    <location>
        <begin position="20"/>
        <end position="214"/>
    </location>
</feature>
<keyword evidence="5 7" id="KW-1133">Transmembrane helix</keyword>
<evidence type="ECO:0000259" key="8">
    <source>
        <dbReference type="PROSITE" id="PS50928"/>
    </source>
</evidence>
<reference evidence="9 10" key="1">
    <citation type="submission" date="2019-05" db="EMBL/GenBank/DDBJ databases">
        <title>Culicoidintestinum kansasii gen. nov., sp. nov. from the gastrointestinal tract of the biting midge, Culicoides sonorensis.</title>
        <authorList>
            <person name="Neupane S."/>
            <person name="Ghosh A."/>
            <person name="Gunther S."/>
            <person name="Martin K."/>
            <person name="Zurek L."/>
        </authorList>
    </citation>
    <scope>NUCLEOTIDE SEQUENCE [LARGE SCALE GENOMIC DNA]</scope>
    <source>
        <strain evidence="9 10">CS-1</strain>
    </source>
</reference>
<dbReference type="AlphaFoldDB" id="A0A5R8QB89"/>
<dbReference type="InterPro" id="IPR051322">
    <property type="entry name" value="AA_ABC_Transporter_Permease"/>
</dbReference>
<dbReference type="InParanoid" id="A0A5R8QB89"/>
<keyword evidence="6 7" id="KW-0472">Membrane</keyword>
<dbReference type="PANTHER" id="PTHR30450">
    <property type="entry name" value="ABC TRANSPORTER PERMEASE"/>
    <property type="match status" value="1"/>
</dbReference>